<sequence length="365" mass="41340">MIYRIGIENFKSIQKANISLLPINILIGANGAGKSNFISFFKLLNQIYEQNLQTYIAQNGRADNFLYFGRKKSHSLKGLITFTNNIGNIVNRYGFVLTPNTENNFFFQLEKKGFNKGNNKNENWHDNDIATASLESTLKKDKTYISVFVQSHLASFRVYHFHDTSASASVKQFSRLNDNESLRDNGSNLAAFLYRLKEKNPSSYQLIEATIKSIAPFFKAFDLTPSRLNEDSIELKWIEEGSDMYLNAHNLSDGTLRMICLATLLLQPDLPKTIIIDEPELGLHPVAINKLAGLLKKAAEKGSQIIVSTQSVGLIDNFDPEDIIVTDRENQQSVFKRLSTEELKDWLDDYSLGELWNKNIIGGRP</sequence>
<dbReference type="PIRSF" id="PIRSF029347">
    <property type="entry name" value="RecF"/>
    <property type="match status" value="1"/>
</dbReference>
<reference evidence="2 3" key="1">
    <citation type="submission" date="2023-05" db="EMBL/GenBank/DDBJ databases">
        <authorList>
            <person name="Zhang X."/>
        </authorList>
    </citation>
    <scope>NUCLEOTIDE SEQUENCE [LARGE SCALE GENOMIC DNA]</scope>
    <source>
        <strain evidence="2 3">DM2B3-1</strain>
    </source>
</reference>
<evidence type="ECO:0000313" key="3">
    <source>
        <dbReference type="Proteomes" id="UP001228581"/>
    </source>
</evidence>
<dbReference type="PANTHER" id="PTHR32182">
    <property type="entry name" value="DNA REPLICATION AND REPAIR PROTEIN RECF"/>
    <property type="match status" value="1"/>
</dbReference>
<dbReference type="Proteomes" id="UP001228581">
    <property type="component" value="Unassembled WGS sequence"/>
</dbReference>
<evidence type="ECO:0000313" key="2">
    <source>
        <dbReference type="EMBL" id="MDJ1491671.1"/>
    </source>
</evidence>
<name>A0ABT7CDB8_9BACT</name>
<dbReference type="PANTHER" id="PTHR32182:SF22">
    <property type="entry name" value="ATP-DEPENDENT ENDONUCLEASE, OLD FAMILY-RELATED"/>
    <property type="match status" value="1"/>
</dbReference>
<dbReference type="SUPFAM" id="SSF52540">
    <property type="entry name" value="P-loop containing nucleoside triphosphate hydrolases"/>
    <property type="match status" value="1"/>
</dbReference>
<dbReference type="InterPro" id="IPR014555">
    <property type="entry name" value="RecF-like"/>
</dbReference>
<protein>
    <submittedName>
        <fullName evidence="2">AAA family ATPase</fullName>
    </submittedName>
</protein>
<dbReference type="Pfam" id="PF13304">
    <property type="entry name" value="AAA_21"/>
    <property type="match status" value="1"/>
</dbReference>
<dbReference type="InterPro" id="IPR003959">
    <property type="entry name" value="ATPase_AAA_core"/>
</dbReference>
<dbReference type="InterPro" id="IPR027417">
    <property type="entry name" value="P-loop_NTPase"/>
</dbReference>
<gene>
    <name evidence="2" type="ORF">QNI19_01935</name>
</gene>
<dbReference type="Gene3D" id="3.40.50.300">
    <property type="entry name" value="P-loop containing nucleotide triphosphate hydrolases"/>
    <property type="match status" value="1"/>
</dbReference>
<accession>A0ABT7CDB8</accession>
<proteinExistence type="predicted"/>
<evidence type="ECO:0000259" key="1">
    <source>
        <dbReference type="Pfam" id="PF13304"/>
    </source>
</evidence>
<dbReference type="EMBL" id="JASJOT010000001">
    <property type="protein sequence ID" value="MDJ1491671.1"/>
    <property type="molecule type" value="Genomic_DNA"/>
</dbReference>
<comment type="caution">
    <text evidence="2">The sequence shown here is derived from an EMBL/GenBank/DDBJ whole genome shotgun (WGS) entry which is preliminary data.</text>
</comment>
<keyword evidence="3" id="KW-1185">Reference proteome</keyword>
<organism evidence="2 3">
    <name type="scientific">Xanthocytophaga flava</name>
    <dbReference type="NCBI Taxonomy" id="3048013"/>
    <lineage>
        <taxon>Bacteria</taxon>
        <taxon>Pseudomonadati</taxon>
        <taxon>Bacteroidota</taxon>
        <taxon>Cytophagia</taxon>
        <taxon>Cytophagales</taxon>
        <taxon>Rhodocytophagaceae</taxon>
        <taxon>Xanthocytophaga</taxon>
    </lineage>
</organism>
<dbReference type="CDD" id="cd00267">
    <property type="entry name" value="ABC_ATPase"/>
    <property type="match status" value="1"/>
</dbReference>
<feature type="domain" description="ATPase AAA-type core" evidence="1">
    <location>
        <begin position="23"/>
        <end position="316"/>
    </location>
</feature>
<dbReference type="RefSeq" id="WP_313991587.1">
    <property type="nucleotide sequence ID" value="NZ_JASJOT010000001.1"/>
</dbReference>